<accession>A0A1B1SC85</accession>
<dbReference type="GeneID" id="65537678"/>
<dbReference type="STRING" id="1796646.A4V02_12415"/>
<dbReference type="Gene3D" id="3.30.930.30">
    <property type="match status" value="1"/>
</dbReference>
<evidence type="ECO:0000256" key="2">
    <source>
        <dbReference type="SAM" id="MobiDB-lite"/>
    </source>
</evidence>
<dbReference type="Pfam" id="PF01076">
    <property type="entry name" value="Mob_Pre"/>
    <property type="match status" value="1"/>
</dbReference>
<name>A0A1B1SC85_9BACT</name>
<dbReference type="AlphaFoldDB" id="A0A1B1SC85"/>
<dbReference type="SUPFAM" id="SSF90257">
    <property type="entry name" value="Myosin rod fragments"/>
    <property type="match status" value="1"/>
</dbReference>
<dbReference type="Gene3D" id="1.20.5.340">
    <property type="match status" value="1"/>
</dbReference>
<evidence type="ECO:0000313" key="4">
    <source>
        <dbReference type="Proteomes" id="UP000186351"/>
    </source>
</evidence>
<feature type="coiled-coil region" evidence="1">
    <location>
        <begin position="241"/>
        <end position="366"/>
    </location>
</feature>
<evidence type="ECO:0008006" key="5">
    <source>
        <dbReference type="Google" id="ProtNLM"/>
    </source>
</evidence>
<dbReference type="EMBL" id="CP015402">
    <property type="protein sequence ID" value="ANU64444.2"/>
    <property type="molecule type" value="Genomic_DNA"/>
</dbReference>
<keyword evidence="4" id="KW-1185">Reference proteome</keyword>
<evidence type="ECO:0000313" key="3">
    <source>
        <dbReference type="EMBL" id="ANU64444.2"/>
    </source>
</evidence>
<protein>
    <recommendedName>
        <fullName evidence="5">Recombinase</fullName>
    </recommendedName>
</protein>
<evidence type="ECO:0000256" key="1">
    <source>
        <dbReference type="SAM" id="Coils"/>
    </source>
</evidence>
<sequence>MSSPKQMMDFKPVKSVDANVGNEHQRDWSDELFERKAKNPDHNYDRSRTALNFQVGPGGVITTVDKSHRIGDRVEEIIKKHLRPDARVTAVSNHAVMVVFGGNRERMREMAFGSQALNEYEETNGHLVRQPEIERWAKDIYGFVCCEFGEENVASFIVHLDETGPHAHCVFVPLTADGRLCSKEVLGGKNKIEARQHMRDLHTRLAEVNRKYGLDCGDDIQVTGARHRSTAEYNRDLHRENAQLETLISDKSGQLGQLEEQIKKAETRVKGLTTMIAHLERLEVELNDEIAQLESDIENGAGSVSELRCRIASLESQLESTGQKLANKRDKLKLADRQLAELQDELHTVKEKRDSAQKNYHEFTEKNQEQVRMRLTDAVFARMVVDVRSLLEAMPSEQKAGIDGEFLTAIVEQPNEILKCAMYLFLGYLDGATQFAQSCGGGGTSSDLPWGRNPDEDDRRFAYRCMMQAHRMMKPSQQKHGIAGHIAGHL</sequence>
<proteinExistence type="predicted"/>
<dbReference type="KEGG" id="pary:A4V02_12415"/>
<dbReference type="RefSeq" id="WP_068961723.1">
    <property type="nucleotide sequence ID" value="NZ_CAJTAP010000021.1"/>
</dbReference>
<dbReference type="GO" id="GO:0003677">
    <property type="term" value="F:DNA binding"/>
    <property type="evidence" value="ECO:0007669"/>
    <property type="project" value="InterPro"/>
</dbReference>
<reference evidence="4" key="1">
    <citation type="submission" date="2016-04" db="EMBL/GenBank/DDBJ databases">
        <title>Complete Genome Sequences of Twelve Strains of a Stable Defined Moderately Diverse Mouse Microbiota 2 (sDMDMm2).</title>
        <authorList>
            <person name="Uchimura Y."/>
            <person name="Wyss M."/>
            <person name="Brugiroux S."/>
            <person name="Limenitakis J.P."/>
            <person name="Stecher B."/>
            <person name="McCoy K.D."/>
            <person name="Macpherson A.J."/>
        </authorList>
    </citation>
    <scope>NUCLEOTIDE SEQUENCE [LARGE SCALE GENOMIC DNA]</scope>
    <source>
        <strain evidence="4">YL27</strain>
    </source>
</reference>
<gene>
    <name evidence="3" type="ORF">A4V02_12415</name>
</gene>
<dbReference type="CDD" id="cd17242">
    <property type="entry name" value="MobM_relaxase"/>
    <property type="match status" value="1"/>
</dbReference>
<accession>A0A1Z2XG91</accession>
<dbReference type="Proteomes" id="UP000186351">
    <property type="component" value="Chromosome"/>
</dbReference>
<dbReference type="InterPro" id="IPR001668">
    <property type="entry name" value="Mob_Pre"/>
</dbReference>
<keyword evidence="1" id="KW-0175">Coiled coil</keyword>
<dbReference type="NCBIfam" id="NF041497">
    <property type="entry name" value="MobV"/>
    <property type="match status" value="1"/>
</dbReference>
<organism evidence="3 4">
    <name type="scientific">Muribaculum intestinale</name>
    <dbReference type="NCBI Taxonomy" id="1796646"/>
    <lineage>
        <taxon>Bacteria</taxon>
        <taxon>Pseudomonadati</taxon>
        <taxon>Bacteroidota</taxon>
        <taxon>Bacteroidia</taxon>
        <taxon>Bacteroidales</taxon>
        <taxon>Muribaculaceae</taxon>
        <taxon>Muribaculum</taxon>
    </lineage>
</organism>
<dbReference type="GO" id="GO:0006310">
    <property type="term" value="P:DNA recombination"/>
    <property type="evidence" value="ECO:0007669"/>
    <property type="project" value="InterPro"/>
</dbReference>
<feature type="region of interest" description="Disordered" evidence="2">
    <location>
        <begin position="1"/>
        <end position="25"/>
    </location>
</feature>
<dbReference type="OrthoDB" id="1079314at2"/>